<keyword evidence="14" id="KW-1185">Reference proteome</keyword>
<dbReference type="Proteomes" id="UP001147747">
    <property type="component" value="Unassembled WGS sequence"/>
</dbReference>
<keyword evidence="5" id="KW-0119">Carbohydrate metabolism</keyword>
<evidence type="ECO:0000256" key="7">
    <source>
        <dbReference type="ARBA" id="ARBA00023316"/>
    </source>
</evidence>
<dbReference type="GO" id="GO:0000272">
    <property type="term" value="P:polysaccharide catabolic process"/>
    <property type="evidence" value="ECO:0007669"/>
    <property type="project" value="UniProtKB-KW"/>
</dbReference>
<feature type="region of interest" description="Disordered" evidence="9">
    <location>
        <begin position="250"/>
        <end position="300"/>
    </location>
</feature>
<dbReference type="GO" id="GO:0052861">
    <property type="term" value="F:endo-1,3(4)-beta-glucanase activity"/>
    <property type="evidence" value="ECO:0007669"/>
    <property type="project" value="InterPro"/>
</dbReference>
<evidence type="ECO:0000259" key="12">
    <source>
        <dbReference type="Pfam" id="PF17652"/>
    </source>
</evidence>
<evidence type="ECO:0000313" key="13">
    <source>
        <dbReference type="EMBL" id="KAJ5403473.1"/>
    </source>
</evidence>
<dbReference type="Pfam" id="PF17652">
    <property type="entry name" value="Glyco_hydro81C"/>
    <property type="match status" value="1"/>
</dbReference>
<feature type="compositionally biased region" description="Polar residues" evidence="9">
    <location>
        <begin position="177"/>
        <end position="194"/>
    </location>
</feature>
<keyword evidence="10" id="KW-0732">Signal</keyword>
<gene>
    <name evidence="13" type="ORF">N7509_003344</name>
</gene>
<dbReference type="GO" id="GO:0071555">
    <property type="term" value="P:cell wall organization"/>
    <property type="evidence" value="ECO:0007669"/>
    <property type="project" value="UniProtKB-KW"/>
</dbReference>
<dbReference type="GeneID" id="81366961"/>
<dbReference type="PROSITE" id="PS52008">
    <property type="entry name" value="GH81"/>
    <property type="match status" value="1"/>
</dbReference>
<protein>
    <recommendedName>
        <fullName evidence="3">glucan endo-1,3-beta-D-glucosidase</fullName>
        <ecNumber evidence="3">3.2.1.39</ecNumber>
    </recommendedName>
</protein>
<keyword evidence="6" id="KW-0326">Glycosidase</keyword>
<feature type="compositionally biased region" description="Polar residues" evidence="9">
    <location>
        <begin position="218"/>
        <end position="236"/>
    </location>
</feature>
<evidence type="ECO:0000256" key="3">
    <source>
        <dbReference type="ARBA" id="ARBA00012780"/>
    </source>
</evidence>
<evidence type="ECO:0000313" key="14">
    <source>
        <dbReference type="Proteomes" id="UP001147747"/>
    </source>
</evidence>
<feature type="region of interest" description="Disordered" evidence="9">
    <location>
        <begin position="166"/>
        <end position="194"/>
    </location>
</feature>
<feature type="region of interest" description="Disordered" evidence="9">
    <location>
        <begin position="209"/>
        <end position="236"/>
    </location>
</feature>
<feature type="domain" description="Glycosyl hydrolase family 81 C-terminal" evidence="12">
    <location>
        <begin position="637"/>
        <end position="988"/>
    </location>
</feature>
<feature type="signal peptide" evidence="10">
    <location>
        <begin position="1"/>
        <end position="22"/>
    </location>
</feature>
<sequence length="997" mass="106430">MGSSWKATVLLTWLLAAESVHGLPQSQPIGSVAESILEQTATEPSTAFKTQYPPSNSEARVLIPEASPIYRIALDTEGHPAEPPFPSTNVIRVLDGIADLLSPDNSSANSSLSATSVLPATAPATVASPTDVPSQGASTNLPGPSNDSIANSSLSATSVLPATAPATVASPTDVPSQGASTNLPGPSNDSIANSSLSATSVLPATAPATVASPTNVPSQGASTNLPGPSNDSIANSSLSATSVLPATAPATVASPTDVPSQGASTDLPGPPDDPDSPSDMDDQDVFEPVATNAPPANIKARHDHPVKNLHANTSKPIETNKFYAGLFLGTQTNASFTQPYSLSWSRGQGTLKSYGVGVSHLEAKVLAFGPKNDKLPGRPVEYYINPVGLQHIVLSATELDKKSVLGVEKPRAFSAHAVLKRSASSDQSITFPVVQGMGYITGIYNRLQPLIESGVFFRKVVRAGSPKSGIFKYQVALEDGTHWVLYVTPNDGNDPNLKLVSKSSIRGTHGFSGTIQIAKNPAGKSGEKFYDNSAGVYPVSGHITGSVTGDAGSYSLAWTKAGKHAHRTPLIMFALPHHVESFDDGTAARVTSIHLRSTTKGNATAVIGDSWAMVEPDLPVDMGFAPWSATSGNVHALSPQAKKAIVEVAPYELQQNISEQSNLNSMYYSGKALSKFATLVWTVSQLGGDLHAASDAFKELKTSFARFVNNQQEYPLAYDSVWKGVVSTAGYKGDLNQDFGNTAYNDHHFHYGYFIQAAAIIGSLDSSWLDQNKDWVNMLVRDAGNSVENDPHFPFSRAFDWFNGHSWAKGLFESYDGKDEESTSEDTMFAYAVKMWGRTIGDASMEARGNLMLGIMRRSLDNYFLMRNNNINQPSKFIGNKVTGILFENKVDHTTYFGNSLEFIQGIHMLPLLPNSAYTRTPQFVAEEWEAMFAPNASTPADKVKGGWKGVLFANLALVNPKASWSFFAQHHFDYSWIDGGATRTWYLAYAAALGGL</sequence>
<feature type="chain" id="PRO_5040997703" description="glucan endo-1,3-beta-D-glucosidase" evidence="10">
    <location>
        <begin position="23"/>
        <end position="997"/>
    </location>
</feature>
<keyword evidence="8" id="KW-0624">Polysaccharide degradation</keyword>
<proteinExistence type="inferred from homology"/>
<dbReference type="InterPro" id="IPR040451">
    <property type="entry name" value="GH81_N"/>
</dbReference>
<dbReference type="RefSeq" id="XP_056490715.1">
    <property type="nucleotide sequence ID" value="XM_056627981.1"/>
</dbReference>
<evidence type="ECO:0000256" key="2">
    <source>
        <dbReference type="ARBA" id="ARBA00010730"/>
    </source>
</evidence>
<keyword evidence="7" id="KW-0961">Cell wall biogenesis/degradation</keyword>
<dbReference type="AlphaFoldDB" id="A0A9W9W4S2"/>
<dbReference type="EMBL" id="JAPZBU010000005">
    <property type="protein sequence ID" value="KAJ5403473.1"/>
    <property type="molecule type" value="Genomic_DNA"/>
</dbReference>
<accession>A0A9W9W4S2</accession>
<dbReference type="GO" id="GO:0009986">
    <property type="term" value="C:cell surface"/>
    <property type="evidence" value="ECO:0007669"/>
    <property type="project" value="TreeGrafter"/>
</dbReference>
<evidence type="ECO:0000256" key="4">
    <source>
        <dbReference type="ARBA" id="ARBA00022801"/>
    </source>
</evidence>
<reference evidence="13" key="2">
    <citation type="journal article" date="2023" name="IMA Fungus">
        <title>Comparative genomic study of the Penicillium genus elucidates a diverse pangenome and 15 lateral gene transfer events.</title>
        <authorList>
            <person name="Petersen C."/>
            <person name="Sorensen T."/>
            <person name="Nielsen M.R."/>
            <person name="Sondergaard T.E."/>
            <person name="Sorensen J.L."/>
            <person name="Fitzpatrick D.A."/>
            <person name="Frisvad J.C."/>
            <person name="Nielsen K.L."/>
        </authorList>
    </citation>
    <scope>NUCLEOTIDE SEQUENCE</scope>
    <source>
        <strain evidence="13">IBT 29677</strain>
    </source>
</reference>
<dbReference type="Gene3D" id="1.10.287.1170">
    <property type="entry name" value="glycoside hydrolase family 81 endo-[beta] glucanase"/>
    <property type="match status" value="1"/>
</dbReference>
<dbReference type="InterPro" id="IPR040720">
    <property type="entry name" value="GH81_C"/>
</dbReference>
<evidence type="ECO:0000256" key="5">
    <source>
        <dbReference type="ARBA" id="ARBA00023277"/>
    </source>
</evidence>
<dbReference type="GO" id="GO:0042973">
    <property type="term" value="F:glucan endo-1,3-beta-D-glucosidase activity"/>
    <property type="evidence" value="ECO:0007669"/>
    <property type="project" value="UniProtKB-EC"/>
</dbReference>
<keyword evidence="4" id="KW-0378">Hydrolase</keyword>
<dbReference type="PANTHER" id="PTHR31983">
    <property type="entry name" value="ENDO-1,3(4)-BETA-GLUCANASE 1"/>
    <property type="match status" value="1"/>
</dbReference>
<dbReference type="EC" id="3.2.1.39" evidence="3"/>
<feature type="compositionally biased region" description="Low complexity" evidence="9">
    <location>
        <begin position="166"/>
        <end position="175"/>
    </location>
</feature>
<evidence type="ECO:0000256" key="9">
    <source>
        <dbReference type="SAM" id="MobiDB-lite"/>
    </source>
</evidence>
<feature type="compositionally biased region" description="Acidic residues" evidence="9">
    <location>
        <begin position="272"/>
        <end position="285"/>
    </location>
</feature>
<evidence type="ECO:0000259" key="11">
    <source>
        <dbReference type="Pfam" id="PF03639"/>
    </source>
</evidence>
<evidence type="ECO:0000256" key="6">
    <source>
        <dbReference type="ARBA" id="ARBA00023295"/>
    </source>
</evidence>
<feature type="compositionally biased region" description="Polar residues" evidence="9">
    <location>
        <begin position="135"/>
        <end position="152"/>
    </location>
</feature>
<comment type="catalytic activity">
    <reaction evidence="1">
        <text>Hydrolysis of (1-&gt;3)-beta-D-glucosidic linkages in (1-&gt;3)-beta-D-glucans.</text>
        <dbReference type="EC" id="3.2.1.39"/>
    </reaction>
</comment>
<feature type="region of interest" description="Disordered" evidence="9">
    <location>
        <begin position="125"/>
        <end position="152"/>
    </location>
</feature>
<evidence type="ECO:0000256" key="10">
    <source>
        <dbReference type="SAM" id="SignalP"/>
    </source>
</evidence>
<organism evidence="13 14">
    <name type="scientific">Penicillium cosmopolitanum</name>
    <dbReference type="NCBI Taxonomy" id="1131564"/>
    <lineage>
        <taxon>Eukaryota</taxon>
        <taxon>Fungi</taxon>
        <taxon>Dikarya</taxon>
        <taxon>Ascomycota</taxon>
        <taxon>Pezizomycotina</taxon>
        <taxon>Eurotiomycetes</taxon>
        <taxon>Eurotiomycetidae</taxon>
        <taxon>Eurotiales</taxon>
        <taxon>Aspergillaceae</taxon>
        <taxon>Penicillium</taxon>
    </lineage>
</organism>
<dbReference type="Pfam" id="PF03639">
    <property type="entry name" value="Glyco_hydro_81"/>
    <property type="match status" value="1"/>
</dbReference>
<evidence type="ECO:0000256" key="8">
    <source>
        <dbReference type="ARBA" id="ARBA00023326"/>
    </source>
</evidence>
<dbReference type="OrthoDB" id="4473401at2759"/>
<dbReference type="Gene3D" id="2.70.98.30">
    <property type="entry name" value="Golgi alpha-mannosidase II, domain 4"/>
    <property type="match status" value="1"/>
</dbReference>
<evidence type="ECO:0000256" key="1">
    <source>
        <dbReference type="ARBA" id="ARBA00000382"/>
    </source>
</evidence>
<dbReference type="PANTHER" id="PTHR31983:SF0">
    <property type="entry name" value="GLUCAN ENDO-1,3-BETA-D-GLUCOSIDASE 2"/>
    <property type="match status" value="1"/>
</dbReference>
<dbReference type="InterPro" id="IPR005200">
    <property type="entry name" value="Endo-beta-glucanase"/>
</dbReference>
<feature type="domain" description="Glycosyl hydrolase family 81 N-terminal" evidence="11">
    <location>
        <begin position="304"/>
        <end position="628"/>
    </location>
</feature>
<feature type="compositionally biased region" description="Low complexity" evidence="9">
    <location>
        <begin position="250"/>
        <end position="267"/>
    </location>
</feature>
<reference evidence="13" key="1">
    <citation type="submission" date="2022-12" db="EMBL/GenBank/DDBJ databases">
        <authorList>
            <person name="Petersen C."/>
        </authorList>
    </citation>
    <scope>NUCLEOTIDE SEQUENCE</scope>
    <source>
        <strain evidence="13">IBT 29677</strain>
    </source>
</reference>
<name>A0A9W9W4S2_9EURO</name>
<dbReference type="Gene3D" id="1.20.5.420">
    <property type="entry name" value="Immunoglobulin FC, subunit C"/>
    <property type="match status" value="1"/>
</dbReference>
<dbReference type="FunFam" id="2.70.98.30:FF:000006">
    <property type="entry name" value="Endo-1,3-beta-glucanase Engl1"/>
    <property type="match status" value="1"/>
</dbReference>
<comment type="similarity">
    <text evidence="2">Belongs to the glycosyl hydrolase 81 family.</text>
</comment>
<comment type="caution">
    <text evidence="13">The sequence shown here is derived from an EMBL/GenBank/DDBJ whole genome shotgun (WGS) entry which is preliminary data.</text>
</comment>